<dbReference type="InterPro" id="IPR037820">
    <property type="entry name" value="GH94N_NdvB"/>
</dbReference>
<dbReference type="InterPro" id="IPR037824">
    <property type="entry name" value="GH94N_2_NdvB"/>
</dbReference>
<dbReference type="PANTHER" id="PTHR37469:SF2">
    <property type="entry name" value="CELLOBIONIC ACID PHOSPHORYLASE"/>
    <property type="match status" value="1"/>
</dbReference>
<dbReference type="Pfam" id="PF06165">
    <property type="entry name" value="GH94_b-supersand"/>
    <property type="match status" value="2"/>
</dbReference>
<evidence type="ECO:0000313" key="7">
    <source>
        <dbReference type="Proteomes" id="UP001595848"/>
    </source>
</evidence>
<evidence type="ECO:0000259" key="3">
    <source>
        <dbReference type="Pfam" id="PF06165"/>
    </source>
</evidence>
<accession>A0ABV8NVQ0</accession>
<dbReference type="InterPro" id="IPR033432">
    <property type="entry name" value="GH94_catalytic"/>
</dbReference>
<dbReference type="Pfam" id="PF17167">
    <property type="entry name" value="Glyco_hydro_94"/>
    <property type="match status" value="1"/>
</dbReference>
<dbReference type="RefSeq" id="WP_217962712.1">
    <property type="nucleotide sequence ID" value="NZ_JAHTBN010000001.1"/>
</dbReference>
<keyword evidence="2" id="KW-1133">Transmembrane helix</keyword>
<organism evidence="6 7">
    <name type="scientific">Candidimonas humi</name>
    <dbReference type="NCBI Taxonomy" id="683355"/>
    <lineage>
        <taxon>Bacteria</taxon>
        <taxon>Pseudomonadati</taxon>
        <taxon>Pseudomonadota</taxon>
        <taxon>Betaproteobacteria</taxon>
        <taxon>Burkholderiales</taxon>
        <taxon>Alcaligenaceae</taxon>
        <taxon>Candidimonas</taxon>
    </lineage>
</organism>
<keyword evidence="6" id="KW-0378">Hydrolase</keyword>
<evidence type="ECO:0000256" key="1">
    <source>
        <dbReference type="SAM" id="MobiDB-lite"/>
    </source>
</evidence>
<feature type="transmembrane region" description="Helical" evidence="2">
    <location>
        <begin position="438"/>
        <end position="459"/>
    </location>
</feature>
<feature type="transmembrane region" description="Helical" evidence="2">
    <location>
        <begin position="836"/>
        <end position="858"/>
    </location>
</feature>
<reference evidence="7" key="1">
    <citation type="journal article" date="2019" name="Int. J. Syst. Evol. Microbiol.">
        <title>The Global Catalogue of Microorganisms (GCM) 10K type strain sequencing project: providing services to taxonomists for standard genome sequencing and annotation.</title>
        <authorList>
            <consortium name="The Broad Institute Genomics Platform"/>
            <consortium name="The Broad Institute Genome Sequencing Center for Infectious Disease"/>
            <person name="Wu L."/>
            <person name="Ma J."/>
        </authorList>
    </citation>
    <scope>NUCLEOTIDE SEQUENCE [LARGE SCALE GENOMIC DNA]</scope>
    <source>
        <strain evidence="7">LMG 24813</strain>
    </source>
</reference>
<proteinExistence type="predicted"/>
<feature type="transmembrane region" description="Helical" evidence="2">
    <location>
        <begin position="938"/>
        <end position="957"/>
    </location>
</feature>
<feature type="domain" description="Glycoamylase-like" evidence="4">
    <location>
        <begin position="1332"/>
        <end position="1543"/>
    </location>
</feature>
<keyword evidence="7" id="KW-1185">Reference proteome</keyword>
<keyword evidence="2" id="KW-0472">Membrane</keyword>
<evidence type="ECO:0000256" key="2">
    <source>
        <dbReference type="SAM" id="Phobius"/>
    </source>
</evidence>
<dbReference type="Proteomes" id="UP001595848">
    <property type="component" value="Unassembled WGS sequence"/>
</dbReference>
<evidence type="ECO:0000313" key="6">
    <source>
        <dbReference type="EMBL" id="MFC4199602.1"/>
    </source>
</evidence>
<dbReference type="CDD" id="cd11756">
    <property type="entry name" value="GH94N_ChvB_NdvB_1_like"/>
    <property type="match status" value="1"/>
</dbReference>
<comment type="caution">
    <text evidence="6">The sequence shown here is derived from an EMBL/GenBank/DDBJ whole genome shotgun (WGS) entry which is preliminary data.</text>
</comment>
<dbReference type="InterPro" id="IPR019282">
    <property type="entry name" value="Glycoamylase-like_cons_dom"/>
</dbReference>
<feature type="compositionally biased region" description="Basic and acidic residues" evidence="1">
    <location>
        <begin position="1250"/>
        <end position="1276"/>
    </location>
</feature>
<dbReference type="SMART" id="SM01068">
    <property type="entry name" value="CBM_X"/>
    <property type="match status" value="2"/>
</dbReference>
<evidence type="ECO:0000259" key="5">
    <source>
        <dbReference type="Pfam" id="PF17167"/>
    </source>
</evidence>
<feature type="region of interest" description="Disordered" evidence="1">
    <location>
        <begin position="2047"/>
        <end position="2073"/>
    </location>
</feature>
<name>A0ABV8NVQ0_9BURK</name>
<feature type="region of interest" description="Disordered" evidence="1">
    <location>
        <begin position="1250"/>
        <end position="1279"/>
    </location>
</feature>
<feature type="domain" description="Glycosyl hydrolase 94 supersandwich" evidence="3">
    <location>
        <begin position="2089"/>
        <end position="2360"/>
    </location>
</feature>
<dbReference type="InterPro" id="IPR052047">
    <property type="entry name" value="GH94_Enzymes"/>
</dbReference>
<dbReference type="EMBL" id="JBHSBV010000001">
    <property type="protein sequence ID" value="MFC4199602.1"/>
    <property type="molecule type" value="Genomic_DNA"/>
</dbReference>
<evidence type="ECO:0000259" key="4">
    <source>
        <dbReference type="Pfam" id="PF10091"/>
    </source>
</evidence>
<dbReference type="Pfam" id="PF10091">
    <property type="entry name" value="Glycoamylase"/>
    <property type="match status" value="1"/>
</dbReference>
<gene>
    <name evidence="6" type="ORF">ACFOY1_01430</name>
</gene>
<feature type="domain" description="Glycosyl hydrolase 94 supersandwich" evidence="3">
    <location>
        <begin position="1584"/>
        <end position="1861"/>
    </location>
</feature>
<protein>
    <submittedName>
        <fullName evidence="6">GH36-type glycosyl hydrolase domain-containing protein</fullName>
    </submittedName>
</protein>
<dbReference type="CDD" id="cd11753">
    <property type="entry name" value="GH94N_ChvB_NdvB_2_like"/>
    <property type="match status" value="1"/>
</dbReference>
<dbReference type="GO" id="GO:0016787">
    <property type="term" value="F:hydrolase activity"/>
    <property type="evidence" value="ECO:0007669"/>
    <property type="project" value="UniProtKB-KW"/>
</dbReference>
<keyword evidence="2" id="KW-0812">Transmembrane</keyword>
<sequence>MKLGSSIASTLERRHTAGGFGPFEPPVRAELFSQERLEQHAASLAKAQGIARKPGLKRSLVRRMAENEKVLFTCYDAIARATHERRSVTPAAEWLLDNFRVIEDQFKQTRRELATSTYRKLPRLAEGPLRGHPRIYGIAWAFVAHTDSRFDAALLRSFMQAYQKVQPLTIAELWALPLALRCVLIENLRRICVYVAGSQQIRQQADELADDLLALDKQAKTGKLDDVMRERVSRPLQPAFAVQLIQRLRYQDVSLQWLSRELARSHLTVDGVVQAEHASQAAANMTVRNIITGMRDMWAFDWQSLFESVSLVDACLRGSAGYSAMDFITRDRYRHAVEVLAAGSQLTELEVAQAAMARAMAAGAEFEDPRHGDPGYYLISSGRDSFEREIGFRPSIGQRSLKTYAAHASIYIGLILAISALLLAVPLCLSAAAGAGSAALWILGLCGFFPASDLAALLVDKAVMRLITPHHLARLELPQGIPERLRTFVVMPTLLTSEKDIRSQVDHLEVHYLANPDGEVYFALLSDWADADTEDCEDDLPLLETATRLIDELNHRHGRMPDGSPRFYLYHRRRLWNAAQGKWLSWERKRGKLHEFNRLLRGAVDTSFLTQSDKPAWAPRGVRYVITLDSDTRLPIGAVRKLVGAAAHPLNRPRIDHDTQRVTEGYGILQPRVTPTLPSARESSIFQRLFSGPCGLDPYAAAVSNVYQDLFQEGSYTGKGIYDVDAFEAALSDRIPENTVLSHDLFEGIFARCGLVTDVEFFEDFPSNYQVAAVRGHRWMRGDWQLLPWILGLRGDTIPAIGRWKMLDNLRRSLSAPATVALLLASWLLPHAAPGAWAASVMLVLAAPAILSLCHGLLPTRSGVSMLSHLRAVAYDLLSGCAYVAIAVTLLAHKGWLALDAIGRTLFRLLVSHRLLLDWVTSAQSRLRASLSLLHFTWSLRAAVLIAIAGAVAVWRIDPANLRVAAPFLVLWALSPFFAHLISLPPESAKPRPATPQEIPALREAARRIWRFFSTFVTAQDHALPPDNFQEDPQPVVAHRSSPTNFGLYLLSIATARDFGWIGLAETIERLEATLGTMQELPRFRGHFFNWYDTRDLSVLEPQYISSVDSGNLAGHLLALASACTELAGRPLFEAMHLQGIADSVRLMRSAIPGERSDRRTLTVNPSQLHQGLDDFEQSLLAHAGAEVGDWPALWQDLDARAAVLLDLAQTNADERGDADRSEALAWARAIRSDVASHLRDIDLHEEALRDRQQQTQATDKDANEEADTEMGHSADEAAADVPEAARARLHALSELCLRLFRAMDFRFLYDADRRLFSIGYRVKEAMLDNSYYDLLASEARLASYVAVAKGDVPPTHWLRLGRPMTRQGWGAVLLSWSGSMFEYLMPSLVMYTPSHSLLDQTCRLAIARQIEYGQELGIPWGISESAYNVRDRSLTYQYSDFGVPGLGLKRGLGQQLVAAPYATVLAAMYQTAAAVENFGRIEAAGGRGVYGYYDAVDFTPARIPEGQRAAPVRAYMAHHQGMSLVALGNVLFNGVMRHRFHRQAIVRAADMLLQEPCPREVSVALPRRDPVDAVLSKETIMPVSRRFRSARQPVPATHLLSNGRYTVMITAAGSGYSMCDGMAVTRWREDSTCDAWGSYLFLRDMASGEVWSAAHQPVGIEPERYEVVFSEDRARISRQDGALSTTLEVLVSPEDNAEIRRLSITNSDQQARDVELTSYAEVVLAPLAADAAHPAFSNLFIETEYLSDIRGLVAMRRPRSSSDPQQWAAHILAGGAHLDSVGYETDRARFLGRGRSVRTPVAILDGRPLSNTVGSVLDPILSLRTRVRIEPGATAHVLFATMTAQSREDLINLADKYRDPASFERISTLAWTEGQVRLHHLGIDADEAHLFQLLANRVLYSDASLRPGSEVLKRNTLNATALWRYSISGDLPIVLLRVDEQEDREIVRQMLRAHEYWHGKGLSVDLVILNERKASYIQDLQTSLENMVRGSQSAPEGSARGGIFVLRSDLMEPAEIDLLQCAARAVLAGQKQGSLEEQLARLKRRPLKPAPAALPHRRGSASGQAPASQPLPELEFFNGLGGFAERGREYMIVLGEGQRTPAPWINVVANPGLGFLASESGSGYTWAGNSQENQLTPWSNDPVGDAPGEVFYLRDEDSGVCWTPTALPIRLEQTRYIARHGHGYTRYLHASNGIATELLQFVAWQDPVKISVLTLENRSTHTRKLSATAYVEWVLGTSRAADAPFIVTDMDADSGTLYAHNPWNMQFGSHTAFVQWTTGLDSWTADRSEFIGRNGNLESPAALAQGVRLSGHSGAGLDPCAALRTGVQIRPGQRLRLVFVLGQAADRQSAAALAARYRDVDPDALLGEVTGHWDSILGTVQVETPDRAADLMLNGWLLYQVLACRMWARAAFYQVSGAYGFRDQLQDSMALNLARPDLARAHLLRSAARQFPEGDVQHWWHPPGGSGVRTHISDDRLWLPYVVAEYMATTGDASVLDEQIPFLEGAAIEPGHEDAYYQPAVSSQTASLYEHCCRAIECSLARGVHGLPLMGTGDWNDGMNRVGHEGKGESVWLGWFLHNTLSRFSPLAAARGEHDTVQRWKQYASELRAAIRKEAWDGAWYRRAYFDDGTPLGTSSDNECRIDSLAQTWSVISGAAEASRQRRAMQSVEEYLIRQGDDLVLLLAPAFDKMPRDPGYIKGYLPGVRENGGQYTHAAAWCLIAYTLLGDGNRAGDLFRMLNPVHHASSRAGVHAYKVEPYVVAGDIYAAPAHVRRGGWTWYTGSAGWLYRAGTEWLLGLRKRGDTLSIDPCIPADWSNLRLQYRHGASLYTIDIENPRGVCRGVTRVELDGAPLPRGKKQVLPLVDDGQPHNAKVVLGEAPHPAADESD</sequence>
<feature type="transmembrane region" description="Helical" evidence="2">
    <location>
        <begin position="870"/>
        <end position="890"/>
    </location>
</feature>
<dbReference type="PANTHER" id="PTHR37469">
    <property type="entry name" value="CELLOBIONIC ACID PHOSPHORYLASE-RELATED"/>
    <property type="match status" value="1"/>
</dbReference>
<feature type="transmembrane region" description="Helical" evidence="2">
    <location>
        <begin position="963"/>
        <end position="982"/>
    </location>
</feature>
<dbReference type="InterPro" id="IPR010383">
    <property type="entry name" value="Glyco_hydrolase_94_b-supersand"/>
</dbReference>
<feature type="transmembrane region" description="Helical" evidence="2">
    <location>
        <begin position="408"/>
        <end position="432"/>
    </location>
</feature>
<feature type="domain" description="Glycosyl hydrolase 94 catalytic" evidence="5">
    <location>
        <begin position="2373"/>
        <end position="2797"/>
    </location>
</feature>